<dbReference type="EMBL" id="KN837195">
    <property type="protein sequence ID" value="KIJ34847.1"/>
    <property type="molecule type" value="Genomic_DNA"/>
</dbReference>
<keyword evidence="2" id="KW-1185">Reference proteome</keyword>
<gene>
    <name evidence="1" type="ORF">M422DRAFT_51785</name>
</gene>
<evidence type="ECO:0000313" key="2">
    <source>
        <dbReference type="Proteomes" id="UP000054279"/>
    </source>
</evidence>
<dbReference type="Proteomes" id="UP000054279">
    <property type="component" value="Unassembled WGS sequence"/>
</dbReference>
<organism evidence="1 2">
    <name type="scientific">Sphaerobolus stellatus (strain SS14)</name>
    <dbReference type="NCBI Taxonomy" id="990650"/>
    <lineage>
        <taxon>Eukaryota</taxon>
        <taxon>Fungi</taxon>
        <taxon>Dikarya</taxon>
        <taxon>Basidiomycota</taxon>
        <taxon>Agaricomycotina</taxon>
        <taxon>Agaricomycetes</taxon>
        <taxon>Phallomycetidae</taxon>
        <taxon>Geastrales</taxon>
        <taxon>Sphaerobolaceae</taxon>
        <taxon>Sphaerobolus</taxon>
    </lineage>
</organism>
<sequence>MTTSDTMRRNQAYIHIPIIHLNSVVGPGYYSGKGLIRMGRLRKAIVQFIVKRCFDYYKRLASPFFMATKDPKDTSQATYIFSSVIGHLKGIFRNEMLEYCTKFCKSGPNCKMFLKIVYIISPSLFAKTFPYCHLDSDYKLDWSTDPCFSQT</sequence>
<proteinExistence type="predicted"/>
<name>A0A0C9UZV0_SPHS4</name>
<dbReference type="HOGENOM" id="CLU_1732617_0_0_1"/>
<reference evidence="1 2" key="1">
    <citation type="submission" date="2014-06" db="EMBL/GenBank/DDBJ databases">
        <title>Evolutionary Origins and Diversification of the Mycorrhizal Mutualists.</title>
        <authorList>
            <consortium name="DOE Joint Genome Institute"/>
            <consortium name="Mycorrhizal Genomics Consortium"/>
            <person name="Kohler A."/>
            <person name="Kuo A."/>
            <person name="Nagy L.G."/>
            <person name="Floudas D."/>
            <person name="Copeland A."/>
            <person name="Barry K.W."/>
            <person name="Cichocki N."/>
            <person name="Veneault-Fourrey C."/>
            <person name="LaButti K."/>
            <person name="Lindquist E.A."/>
            <person name="Lipzen A."/>
            <person name="Lundell T."/>
            <person name="Morin E."/>
            <person name="Murat C."/>
            <person name="Riley R."/>
            <person name="Ohm R."/>
            <person name="Sun H."/>
            <person name="Tunlid A."/>
            <person name="Henrissat B."/>
            <person name="Grigoriev I.V."/>
            <person name="Hibbett D.S."/>
            <person name="Martin F."/>
        </authorList>
    </citation>
    <scope>NUCLEOTIDE SEQUENCE [LARGE SCALE GENOMIC DNA]</scope>
    <source>
        <strain evidence="1 2">SS14</strain>
    </source>
</reference>
<accession>A0A0C9UZV0</accession>
<dbReference type="AlphaFoldDB" id="A0A0C9UZV0"/>
<evidence type="ECO:0000313" key="1">
    <source>
        <dbReference type="EMBL" id="KIJ34847.1"/>
    </source>
</evidence>
<protein>
    <submittedName>
        <fullName evidence="1">Unplaced genomic scaffold SPHSTscaffold_120, whole genome shotgun sequence</fullName>
    </submittedName>
</protein>